<proteinExistence type="predicted"/>
<dbReference type="GO" id="GO:0016787">
    <property type="term" value="F:hydrolase activity"/>
    <property type="evidence" value="ECO:0007669"/>
    <property type="project" value="InterPro"/>
</dbReference>
<name>A0A9W8XDD6_9PLEO</name>
<dbReference type="Proteomes" id="UP001140513">
    <property type="component" value="Unassembled WGS sequence"/>
</dbReference>
<dbReference type="EMBL" id="JAPEUX010000008">
    <property type="protein sequence ID" value="KAJ4346757.1"/>
    <property type="molecule type" value="Genomic_DNA"/>
</dbReference>
<gene>
    <name evidence="2" type="ORF">N0V89_010689</name>
</gene>
<dbReference type="RefSeq" id="XP_056066557.1">
    <property type="nucleotide sequence ID" value="XM_056219430.1"/>
</dbReference>
<evidence type="ECO:0000313" key="2">
    <source>
        <dbReference type="EMBL" id="KAJ4346757.1"/>
    </source>
</evidence>
<organism evidence="2 3">
    <name type="scientific">Didymosphaeria variabile</name>
    <dbReference type="NCBI Taxonomy" id="1932322"/>
    <lineage>
        <taxon>Eukaryota</taxon>
        <taxon>Fungi</taxon>
        <taxon>Dikarya</taxon>
        <taxon>Ascomycota</taxon>
        <taxon>Pezizomycotina</taxon>
        <taxon>Dothideomycetes</taxon>
        <taxon>Pleosporomycetidae</taxon>
        <taxon>Pleosporales</taxon>
        <taxon>Massarineae</taxon>
        <taxon>Didymosphaeriaceae</taxon>
        <taxon>Didymosphaeria</taxon>
    </lineage>
</organism>
<evidence type="ECO:0000259" key="1">
    <source>
        <dbReference type="Pfam" id="PF04909"/>
    </source>
</evidence>
<comment type="caution">
    <text evidence="2">The sequence shown here is derived from an EMBL/GenBank/DDBJ whole genome shotgun (WGS) entry which is preliminary data.</text>
</comment>
<dbReference type="InterPro" id="IPR032466">
    <property type="entry name" value="Metal_Hydrolase"/>
</dbReference>
<dbReference type="SUPFAM" id="SSF51556">
    <property type="entry name" value="Metallo-dependent hydrolases"/>
    <property type="match status" value="1"/>
</dbReference>
<dbReference type="AlphaFoldDB" id="A0A9W8XDD6"/>
<dbReference type="InterPro" id="IPR006680">
    <property type="entry name" value="Amidohydro-rel"/>
</dbReference>
<dbReference type="InterPro" id="IPR052358">
    <property type="entry name" value="Aro_Compnd_Degr_Hydrolases"/>
</dbReference>
<accession>A0A9W8XDD6</accession>
<sequence length="295" mass="32867">MPPDSHIHIIDPERYPMDPERDYTPKAATVKNATEWQQKHGISHSVIVLPSVYGTNNSVLIDALNTFSGSCRGVVVVDPENISNETLAEFHAAGVRGVRVNYGNEGTNDEIVEAVKKNAKVAKVHDWNLQLWIPIKAMKELVGVIPDLGVRVVLDHYGHAMAGSRTNVTANTYDPYSITGFSELISLVQRKLVFVKISAPYQNSKSAPLYEDMRVIGQTIMINAPDMVVFGSDWPHTASKEGNAAAGGRLNPQDFRNIDDAGLIKQTVEWAASEEQVRRLFVDNPRRLWQFYKDE</sequence>
<dbReference type="GeneID" id="80914219"/>
<evidence type="ECO:0000313" key="3">
    <source>
        <dbReference type="Proteomes" id="UP001140513"/>
    </source>
</evidence>
<dbReference type="Gene3D" id="3.20.20.140">
    <property type="entry name" value="Metal-dependent hydrolases"/>
    <property type="match status" value="1"/>
</dbReference>
<reference evidence="2" key="1">
    <citation type="submission" date="2022-10" db="EMBL/GenBank/DDBJ databases">
        <title>Tapping the CABI collections for fungal endophytes: first genome assemblies for Collariella, Neodidymelliopsis, Ascochyta clinopodiicola, Didymella pomorum, Didymosphaeria variabile, Neocosmospora piperis and Neocucurbitaria cava.</title>
        <authorList>
            <person name="Hill R."/>
        </authorList>
    </citation>
    <scope>NUCLEOTIDE SEQUENCE</scope>
    <source>
        <strain evidence="2">IMI 356815</strain>
    </source>
</reference>
<keyword evidence="3" id="KW-1185">Reference proteome</keyword>
<dbReference type="PANTHER" id="PTHR35563:SF2">
    <property type="entry name" value="BARREL METAL-DEPENDENT HYDROLASE, PUTATIVE (AFU_ORTHOLOGUE AFUA_1G16240)-RELATED"/>
    <property type="match status" value="1"/>
</dbReference>
<dbReference type="PANTHER" id="PTHR35563">
    <property type="entry name" value="BARREL METAL-DEPENDENT HYDROLASE, PUTATIVE (AFU_ORTHOLOGUE AFUA_1G16240)-RELATED"/>
    <property type="match status" value="1"/>
</dbReference>
<dbReference type="Pfam" id="PF04909">
    <property type="entry name" value="Amidohydro_2"/>
    <property type="match status" value="1"/>
</dbReference>
<protein>
    <recommendedName>
        <fullName evidence="1">Amidohydrolase-related domain-containing protein</fullName>
    </recommendedName>
</protein>
<feature type="domain" description="Amidohydrolase-related" evidence="1">
    <location>
        <begin position="4"/>
        <end position="291"/>
    </location>
</feature>
<dbReference type="OrthoDB" id="2135488at2759"/>